<reference evidence="1 2" key="1">
    <citation type="journal article" date="2018" name="Front. Plant Sci.">
        <title>Red Clover (Trifolium pratense) and Zigzag Clover (T. medium) - A Picture of Genomic Similarities and Differences.</title>
        <authorList>
            <person name="Dluhosova J."/>
            <person name="Istvanek J."/>
            <person name="Nedelnik J."/>
            <person name="Repkova J."/>
        </authorList>
    </citation>
    <scope>NUCLEOTIDE SEQUENCE [LARGE SCALE GENOMIC DNA]</scope>
    <source>
        <strain evidence="2">cv. 10/8</strain>
        <tissue evidence="1">Leaf</tissue>
    </source>
</reference>
<proteinExistence type="predicted"/>
<name>A0A392UAW3_9FABA</name>
<organism evidence="1 2">
    <name type="scientific">Trifolium medium</name>
    <dbReference type="NCBI Taxonomy" id="97028"/>
    <lineage>
        <taxon>Eukaryota</taxon>
        <taxon>Viridiplantae</taxon>
        <taxon>Streptophyta</taxon>
        <taxon>Embryophyta</taxon>
        <taxon>Tracheophyta</taxon>
        <taxon>Spermatophyta</taxon>
        <taxon>Magnoliopsida</taxon>
        <taxon>eudicotyledons</taxon>
        <taxon>Gunneridae</taxon>
        <taxon>Pentapetalae</taxon>
        <taxon>rosids</taxon>
        <taxon>fabids</taxon>
        <taxon>Fabales</taxon>
        <taxon>Fabaceae</taxon>
        <taxon>Papilionoideae</taxon>
        <taxon>50 kb inversion clade</taxon>
        <taxon>NPAAA clade</taxon>
        <taxon>Hologalegina</taxon>
        <taxon>IRL clade</taxon>
        <taxon>Trifolieae</taxon>
        <taxon>Trifolium</taxon>
    </lineage>
</organism>
<comment type="caution">
    <text evidence="1">The sequence shown here is derived from an EMBL/GenBank/DDBJ whole genome shotgun (WGS) entry which is preliminary data.</text>
</comment>
<feature type="non-terminal residue" evidence="1">
    <location>
        <position position="1"/>
    </location>
</feature>
<sequence>SGIRIDGSMKGSTD</sequence>
<dbReference type="EMBL" id="LXQA010764130">
    <property type="protein sequence ID" value="MCI69844.1"/>
    <property type="molecule type" value="Genomic_DNA"/>
</dbReference>
<accession>A0A392UAW3</accession>
<keyword evidence="2" id="KW-1185">Reference proteome</keyword>
<dbReference type="Proteomes" id="UP000265520">
    <property type="component" value="Unassembled WGS sequence"/>
</dbReference>
<evidence type="ECO:0000313" key="2">
    <source>
        <dbReference type="Proteomes" id="UP000265520"/>
    </source>
</evidence>
<evidence type="ECO:0000313" key="1">
    <source>
        <dbReference type="EMBL" id="MCI69844.1"/>
    </source>
</evidence>
<protein>
    <submittedName>
        <fullName evidence="1">Uncharacterized protein</fullName>
    </submittedName>
</protein>